<evidence type="ECO:0000256" key="1">
    <source>
        <dbReference type="SAM" id="MobiDB-lite"/>
    </source>
</evidence>
<dbReference type="EMBL" id="BOOR01000070">
    <property type="protein sequence ID" value="GII58726.1"/>
    <property type="molecule type" value="Genomic_DNA"/>
</dbReference>
<protein>
    <submittedName>
        <fullName evidence="2">Uncharacterized protein</fullName>
    </submittedName>
</protein>
<organism evidence="2 3">
    <name type="scientific">Planotetraspora thailandica</name>
    <dbReference type="NCBI Taxonomy" id="487172"/>
    <lineage>
        <taxon>Bacteria</taxon>
        <taxon>Bacillati</taxon>
        <taxon>Actinomycetota</taxon>
        <taxon>Actinomycetes</taxon>
        <taxon>Streptosporangiales</taxon>
        <taxon>Streptosporangiaceae</taxon>
        <taxon>Planotetraspora</taxon>
    </lineage>
</organism>
<gene>
    <name evidence="2" type="ORF">Pth03_71150</name>
</gene>
<evidence type="ECO:0000313" key="3">
    <source>
        <dbReference type="Proteomes" id="UP000605992"/>
    </source>
</evidence>
<comment type="caution">
    <text evidence="2">The sequence shown here is derived from an EMBL/GenBank/DDBJ whole genome shotgun (WGS) entry which is preliminary data.</text>
</comment>
<keyword evidence="3" id="KW-1185">Reference proteome</keyword>
<feature type="compositionally biased region" description="Acidic residues" evidence="1">
    <location>
        <begin position="63"/>
        <end position="72"/>
    </location>
</feature>
<name>A0A8J4DE53_9ACTN</name>
<evidence type="ECO:0000313" key="2">
    <source>
        <dbReference type="EMBL" id="GII58726.1"/>
    </source>
</evidence>
<reference evidence="2" key="1">
    <citation type="submission" date="2021-01" db="EMBL/GenBank/DDBJ databases">
        <title>Whole genome shotgun sequence of Planotetraspora thailandica NBRC 104271.</title>
        <authorList>
            <person name="Komaki H."/>
            <person name="Tamura T."/>
        </authorList>
    </citation>
    <scope>NUCLEOTIDE SEQUENCE</scope>
    <source>
        <strain evidence="2">NBRC 104271</strain>
    </source>
</reference>
<dbReference type="AlphaFoldDB" id="A0A8J4DE53"/>
<dbReference type="Proteomes" id="UP000605992">
    <property type="component" value="Unassembled WGS sequence"/>
</dbReference>
<accession>A0A8J4DE53</accession>
<feature type="region of interest" description="Disordered" evidence="1">
    <location>
        <begin position="52"/>
        <end position="72"/>
    </location>
</feature>
<feature type="region of interest" description="Disordered" evidence="1">
    <location>
        <begin position="1"/>
        <end position="35"/>
    </location>
</feature>
<dbReference type="RefSeq" id="WP_203948816.1">
    <property type="nucleotide sequence ID" value="NZ_BOOR01000070.1"/>
</dbReference>
<sequence length="72" mass="7542">MSTAKQGPAPCLDQSARLDAHVDQDGAPTLIPPDPTSLEAWIRQVLRLAGPRVSSFMPPPEPAGEEDGPPAS</sequence>
<proteinExistence type="predicted"/>